<sequence length="502" mass="57164">MQPTSSEFQYRKYLQLLTRRKELFVVLALVITTAFFVASFLLPRKYESTSTVFIEKNVISELVKGITVTPSMEDTINVLTYAITSRTLLTKVVDSLDMNISGKSDLDQETLIKELQKNTKVKVKDKNLFTISFTHKNPRVARDFVNTLVRVYIEQSISSKRGESYDATKFLTEQIDTFNQKLKKAEDEVNTYKRDKGGIIAIDEGKLFEEINIAQQKLYDLELRRRQLEGMRQVTQKTNDPLLARLTTLEKRRDELLMQYNESYPDVIKVNSDIETVKQQLADRKGGQSQPLEPQELARIEAEIGAIKVTEAGLKRYINTNKTLLQNIPTAKAGLDKLELEKKNQKNIYDQLFARQGQSEVSKQMEVQDKSTTFRVVDPAVLPLKPSSPNRLRIMFIGLVGGLVGSFGLLVLLDQLDSTAKDVDFVKGLGHPVLAIIPRLQDQEMLARQRRRSLRIFVAAGCYLLLLLVFPAMEIFDLRVMDRLLDSMHSPDLATGLKGLLR</sequence>
<dbReference type="GO" id="GO:0004713">
    <property type="term" value="F:protein tyrosine kinase activity"/>
    <property type="evidence" value="ECO:0007669"/>
    <property type="project" value="TreeGrafter"/>
</dbReference>
<dbReference type="EMBL" id="BLXZ01000001">
    <property type="protein sequence ID" value="GFO66568.1"/>
    <property type="molecule type" value="Genomic_DNA"/>
</dbReference>
<evidence type="ECO:0000313" key="4">
    <source>
        <dbReference type="EMBL" id="GFO66568.1"/>
    </source>
</evidence>
<dbReference type="AlphaFoldDB" id="A0A6V8N247"/>
<dbReference type="PANTHER" id="PTHR32309:SF13">
    <property type="entry name" value="FERRIC ENTEROBACTIN TRANSPORT PROTEIN FEPE"/>
    <property type="match status" value="1"/>
</dbReference>
<dbReference type="RefSeq" id="WP_183359108.1">
    <property type="nucleotide sequence ID" value="NZ_BLXZ01000001.1"/>
</dbReference>
<evidence type="ECO:0000256" key="1">
    <source>
        <dbReference type="SAM" id="Coils"/>
    </source>
</evidence>
<protein>
    <submittedName>
        <fullName evidence="4">Chain-length determining protein</fullName>
    </submittedName>
</protein>
<feature type="coiled-coil region" evidence="1">
    <location>
        <begin position="168"/>
        <end position="195"/>
    </location>
</feature>
<dbReference type="NCBIfam" id="TIGR03007">
    <property type="entry name" value="pepcterm_ChnLen"/>
    <property type="match status" value="1"/>
</dbReference>
<evidence type="ECO:0000313" key="5">
    <source>
        <dbReference type="Proteomes" id="UP000587586"/>
    </source>
</evidence>
<keyword evidence="1" id="KW-0175">Coiled coil</keyword>
<gene>
    <name evidence="4" type="ORF">GMLC_01470</name>
</gene>
<proteinExistence type="predicted"/>
<comment type="caution">
    <text evidence="4">The sequence shown here is derived from an EMBL/GenBank/DDBJ whole genome shotgun (WGS) entry which is preliminary data.</text>
</comment>
<dbReference type="GO" id="GO:0005886">
    <property type="term" value="C:plasma membrane"/>
    <property type="evidence" value="ECO:0007669"/>
    <property type="project" value="TreeGrafter"/>
</dbReference>
<feature type="transmembrane region" description="Helical" evidence="2">
    <location>
        <begin position="454"/>
        <end position="473"/>
    </location>
</feature>
<reference evidence="5" key="1">
    <citation type="submission" date="2020-06" db="EMBL/GenBank/DDBJ databases">
        <title>Draft genomic sequecing of Geomonas sp. Red745.</title>
        <authorList>
            <person name="Itoh H."/>
            <person name="Xu Z.X."/>
            <person name="Ushijima N."/>
            <person name="Masuda Y."/>
            <person name="Shiratori Y."/>
            <person name="Senoo K."/>
        </authorList>
    </citation>
    <scope>NUCLEOTIDE SEQUENCE [LARGE SCALE GENOMIC DNA]</scope>
    <source>
        <strain evidence="5">Red745</strain>
    </source>
</reference>
<name>A0A6V8N247_9BACT</name>
<dbReference type="Proteomes" id="UP000587586">
    <property type="component" value="Unassembled WGS sequence"/>
</dbReference>
<feature type="domain" description="Tyrosine-protein kinase G-rich" evidence="3">
    <location>
        <begin position="335"/>
        <end position="411"/>
    </location>
</feature>
<organism evidence="4 5">
    <name type="scientific">Geomonas limicola</name>
    <dbReference type="NCBI Taxonomy" id="2740186"/>
    <lineage>
        <taxon>Bacteria</taxon>
        <taxon>Pseudomonadati</taxon>
        <taxon>Thermodesulfobacteriota</taxon>
        <taxon>Desulfuromonadia</taxon>
        <taxon>Geobacterales</taxon>
        <taxon>Geobacteraceae</taxon>
        <taxon>Geomonas</taxon>
    </lineage>
</organism>
<keyword evidence="5" id="KW-1185">Reference proteome</keyword>
<keyword evidence="2" id="KW-0472">Membrane</keyword>
<dbReference type="PANTHER" id="PTHR32309">
    <property type="entry name" value="TYROSINE-PROTEIN KINASE"/>
    <property type="match status" value="1"/>
</dbReference>
<keyword evidence="2" id="KW-0812">Transmembrane</keyword>
<dbReference type="InterPro" id="IPR032807">
    <property type="entry name" value="GNVR"/>
</dbReference>
<dbReference type="InterPro" id="IPR050445">
    <property type="entry name" value="Bact_polysacc_biosynth/exp"/>
</dbReference>
<keyword evidence="2" id="KW-1133">Transmembrane helix</keyword>
<evidence type="ECO:0000259" key="3">
    <source>
        <dbReference type="Pfam" id="PF13807"/>
    </source>
</evidence>
<evidence type="ECO:0000256" key="2">
    <source>
        <dbReference type="SAM" id="Phobius"/>
    </source>
</evidence>
<feature type="transmembrane region" description="Helical" evidence="2">
    <location>
        <begin position="21"/>
        <end position="42"/>
    </location>
</feature>
<accession>A0A6V8N247</accession>
<feature type="transmembrane region" description="Helical" evidence="2">
    <location>
        <begin position="394"/>
        <end position="413"/>
    </location>
</feature>
<dbReference type="InterPro" id="IPR014345">
    <property type="entry name" value="XrtA_polysacc_chain"/>
</dbReference>
<dbReference type="Pfam" id="PF13807">
    <property type="entry name" value="GNVR"/>
    <property type="match status" value="1"/>
</dbReference>